<sequence length="142" mass="16102">MCQVVWITSTKYQRDRYPLDLMIRWRMRGATDPRDKVFALLGLIEKGQLPNMAECDYKDVATHYASNTIDLISCESELRPLAMKPRILDDTTPGIPRWALDLKAGPSNSEGERPPDGPGALAEYCFKDKNGAIVERDSSRYH</sequence>
<accession>A0A4Z1H8M4</accession>
<evidence type="ECO:0000256" key="1">
    <source>
        <dbReference type="SAM" id="MobiDB-lite"/>
    </source>
</evidence>
<reference evidence="2 3" key="1">
    <citation type="submission" date="2017-12" db="EMBL/GenBank/DDBJ databases">
        <title>Comparative genomics of Botrytis spp.</title>
        <authorList>
            <person name="Valero-Jimenez C.A."/>
            <person name="Tapia P."/>
            <person name="Veloso J."/>
            <person name="Silva-Moreno E."/>
            <person name="Staats M."/>
            <person name="Valdes J.H."/>
            <person name="Van Kan J.A.L."/>
        </authorList>
    </citation>
    <scope>NUCLEOTIDE SEQUENCE [LARGE SCALE GENOMIC DNA]</scope>
    <source>
        <strain evidence="2 3">MUCL11595</strain>
    </source>
</reference>
<proteinExistence type="predicted"/>
<name>A0A4Z1H8M4_9HELO</name>
<evidence type="ECO:0000313" key="3">
    <source>
        <dbReference type="Proteomes" id="UP000297527"/>
    </source>
</evidence>
<organism evidence="2 3">
    <name type="scientific">Botryotinia convoluta</name>
    <dbReference type="NCBI Taxonomy" id="54673"/>
    <lineage>
        <taxon>Eukaryota</taxon>
        <taxon>Fungi</taxon>
        <taxon>Dikarya</taxon>
        <taxon>Ascomycota</taxon>
        <taxon>Pezizomycotina</taxon>
        <taxon>Leotiomycetes</taxon>
        <taxon>Helotiales</taxon>
        <taxon>Sclerotiniaceae</taxon>
        <taxon>Botryotinia</taxon>
    </lineage>
</organism>
<keyword evidence="3" id="KW-1185">Reference proteome</keyword>
<dbReference type="EMBL" id="PQXN01000883">
    <property type="protein sequence ID" value="TGO43792.1"/>
    <property type="molecule type" value="Genomic_DNA"/>
</dbReference>
<dbReference type="Proteomes" id="UP000297527">
    <property type="component" value="Unassembled WGS sequence"/>
</dbReference>
<feature type="region of interest" description="Disordered" evidence="1">
    <location>
        <begin position="101"/>
        <end position="121"/>
    </location>
</feature>
<dbReference type="OrthoDB" id="3553147at2759"/>
<gene>
    <name evidence="2" type="ORF">BCON_0885g00010</name>
</gene>
<evidence type="ECO:0000313" key="2">
    <source>
        <dbReference type="EMBL" id="TGO43792.1"/>
    </source>
</evidence>
<comment type="caution">
    <text evidence="2">The sequence shown here is derived from an EMBL/GenBank/DDBJ whole genome shotgun (WGS) entry which is preliminary data.</text>
</comment>
<protein>
    <submittedName>
        <fullName evidence="2">Uncharacterized protein</fullName>
    </submittedName>
</protein>
<dbReference type="AlphaFoldDB" id="A0A4Z1H8M4"/>